<dbReference type="OrthoDB" id="3045818at2759"/>
<dbReference type="EMBL" id="ML210306">
    <property type="protein sequence ID" value="TFK20268.1"/>
    <property type="molecule type" value="Genomic_DNA"/>
</dbReference>
<accession>A0A5C3KWH0</accession>
<organism evidence="1 2">
    <name type="scientific">Coprinopsis marcescibilis</name>
    <name type="common">Agaric fungus</name>
    <name type="synonym">Psathyrella marcescibilis</name>
    <dbReference type="NCBI Taxonomy" id="230819"/>
    <lineage>
        <taxon>Eukaryota</taxon>
        <taxon>Fungi</taxon>
        <taxon>Dikarya</taxon>
        <taxon>Basidiomycota</taxon>
        <taxon>Agaricomycotina</taxon>
        <taxon>Agaricomycetes</taxon>
        <taxon>Agaricomycetidae</taxon>
        <taxon>Agaricales</taxon>
        <taxon>Agaricineae</taxon>
        <taxon>Psathyrellaceae</taxon>
        <taxon>Coprinopsis</taxon>
    </lineage>
</organism>
<proteinExistence type="predicted"/>
<dbReference type="STRING" id="230819.A0A5C3KWH0"/>
<evidence type="ECO:0000313" key="2">
    <source>
        <dbReference type="Proteomes" id="UP000307440"/>
    </source>
</evidence>
<reference evidence="1 2" key="1">
    <citation type="journal article" date="2019" name="Nat. Ecol. Evol.">
        <title>Megaphylogeny resolves global patterns of mushroom evolution.</title>
        <authorList>
            <person name="Varga T."/>
            <person name="Krizsan K."/>
            <person name="Foldi C."/>
            <person name="Dima B."/>
            <person name="Sanchez-Garcia M."/>
            <person name="Sanchez-Ramirez S."/>
            <person name="Szollosi G.J."/>
            <person name="Szarkandi J.G."/>
            <person name="Papp V."/>
            <person name="Albert L."/>
            <person name="Andreopoulos W."/>
            <person name="Angelini C."/>
            <person name="Antonin V."/>
            <person name="Barry K.W."/>
            <person name="Bougher N.L."/>
            <person name="Buchanan P."/>
            <person name="Buyck B."/>
            <person name="Bense V."/>
            <person name="Catcheside P."/>
            <person name="Chovatia M."/>
            <person name="Cooper J."/>
            <person name="Damon W."/>
            <person name="Desjardin D."/>
            <person name="Finy P."/>
            <person name="Geml J."/>
            <person name="Haridas S."/>
            <person name="Hughes K."/>
            <person name="Justo A."/>
            <person name="Karasinski D."/>
            <person name="Kautmanova I."/>
            <person name="Kiss B."/>
            <person name="Kocsube S."/>
            <person name="Kotiranta H."/>
            <person name="LaButti K.M."/>
            <person name="Lechner B.E."/>
            <person name="Liimatainen K."/>
            <person name="Lipzen A."/>
            <person name="Lukacs Z."/>
            <person name="Mihaltcheva S."/>
            <person name="Morgado L.N."/>
            <person name="Niskanen T."/>
            <person name="Noordeloos M.E."/>
            <person name="Ohm R.A."/>
            <person name="Ortiz-Santana B."/>
            <person name="Ovrebo C."/>
            <person name="Racz N."/>
            <person name="Riley R."/>
            <person name="Savchenko A."/>
            <person name="Shiryaev A."/>
            <person name="Soop K."/>
            <person name="Spirin V."/>
            <person name="Szebenyi C."/>
            <person name="Tomsovsky M."/>
            <person name="Tulloss R.E."/>
            <person name="Uehling J."/>
            <person name="Grigoriev I.V."/>
            <person name="Vagvolgyi C."/>
            <person name="Papp T."/>
            <person name="Martin F.M."/>
            <person name="Miettinen O."/>
            <person name="Hibbett D.S."/>
            <person name="Nagy L.G."/>
        </authorList>
    </citation>
    <scope>NUCLEOTIDE SEQUENCE [LARGE SCALE GENOMIC DNA]</scope>
    <source>
        <strain evidence="1 2">CBS 121175</strain>
    </source>
</reference>
<name>A0A5C3KWH0_COPMA</name>
<protein>
    <submittedName>
        <fullName evidence="1">Uncharacterized protein</fullName>
    </submittedName>
</protein>
<evidence type="ECO:0000313" key="1">
    <source>
        <dbReference type="EMBL" id="TFK20268.1"/>
    </source>
</evidence>
<dbReference type="Proteomes" id="UP000307440">
    <property type="component" value="Unassembled WGS sequence"/>
</dbReference>
<dbReference type="AlphaFoldDB" id="A0A5C3KWH0"/>
<sequence length="352" mass="40646">MAEQGIRIDLDDLLKVEDEQDEEGALIIDPERVRQIHDYANTHWPRHRNLPSGWQSNWENWQLLLTFYYPTNQYFIIIPQIEFVVNIRYAIRGEVRPLMFNDDKESLIFEVVERGAEREVASVNPKKEPDNPRQLYYLDWDEEELYAITNASTVRELSKKMIHGGGLKTLKRRRISPDPEGEAIIDRILDEDASVVPILEEQYLGYHPTPSDDLSDKYLDETEELLEEMGLGSIDEEFEDIDPELRKESDKAFHEILNIISPTVGDQEELEHSADILDTLRTMAPQELKPIADLFKLIGKMDPEHAPIVAEELRRHYQQLEREVEQDGQVLGSVLAELKKAKSQPNGSSSSS</sequence>
<gene>
    <name evidence="1" type="ORF">FA15DRAFT_137099</name>
</gene>
<keyword evidence="2" id="KW-1185">Reference proteome</keyword>